<evidence type="ECO:0000313" key="3">
    <source>
        <dbReference type="EMBL" id="TCS39973.1"/>
    </source>
</evidence>
<reference evidence="3 4" key="1">
    <citation type="submission" date="2019-03" db="EMBL/GenBank/DDBJ databases">
        <title>Genomic Encyclopedia of Archaeal and Bacterial Type Strains, Phase II (KMG-II): from individual species to whole genera.</title>
        <authorList>
            <person name="Goeker M."/>
        </authorList>
    </citation>
    <scope>NUCLEOTIDE SEQUENCE [LARGE SCALE GENOMIC DNA]</scope>
    <source>
        <strain evidence="3 4">DSM 15388</strain>
    </source>
</reference>
<keyword evidence="4" id="KW-1185">Reference proteome</keyword>
<comment type="caution">
    <text evidence="3">The sequence shown here is derived from an EMBL/GenBank/DDBJ whole genome shotgun (WGS) entry which is preliminary data.</text>
</comment>
<organism evidence="3 4">
    <name type="scientific">Reinekea marinisedimentorum</name>
    <dbReference type="NCBI Taxonomy" id="230495"/>
    <lineage>
        <taxon>Bacteria</taxon>
        <taxon>Pseudomonadati</taxon>
        <taxon>Pseudomonadota</taxon>
        <taxon>Gammaproteobacteria</taxon>
        <taxon>Oceanospirillales</taxon>
        <taxon>Saccharospirillaceae</taxon>
        <taxon>Reinekea</taxon>
    </lineage>
</organism>
<dbReference type="Proteomes" id="UP000295793">
    <property type="component" value="Unassembled WGS sequence"/>
</dbReference>
<comment type="similarity">
    <text evidence="1 2">Belongs to the UPF0251 family.</text>
</comment>
<dbReference type="Pfam" id="PF02001">
    <property type="entry name" value="DUF134"/>
    <property type="match status" value="1"/>
</dbReference>
<evidence type="ECO:0000313" key="4">
    <source>
        <dbReference type="Proteomes" id="UP000295793"/>
    </source>
</evidence>
<dbReference type="OrthoDB" id="280278at2"/>
<keyword evidence="3" id="KW-0238">DNA-binding</keyword>
<dbReference type="PANTHER" id="PTHR37478">
    <property type="match status" value="1"/>
</dbReference>
<evidence type="ECO:0000256" key="2">
    <source>
        <dbReference type="HAMAP-Rule" id="MF_00674"/>
    </source>
</evidence>
<dbReference type="EMBL" id="SLZR01000011">
    <property type="protein sequence ID" value="TCS39973.1"/>
    <property type="molecule type" value="Genomic_DNA"/>
</dbReference>
<protein>
    <recommendedName>
        <fullName evidence="2">UPF0251 protein BCF53_11164</fullName>
    </recommendedName>
</protein>
<proteinExistence type="inferred from homology"/>
<dbReference type="InterPro" id="IPR002852">
    <property type="entry name" value="UPF0251"/>
</dbReference>
<dbReference type="AlphaFoldDB" id="A0A4R3I4G2"/>
<accession>A0A4R3I4G2</accession>
<name>A0A4R3I4G2_9GAMM</name>
<dbReference type="RefSeq" id="WP_132702189.1">
    <property type="nucleotide sequence ID" value="NZ_SLZR01000011.1"/>
</dbReference>
<gene>
    <name evidence="3" type="ORF">BCF53_11164</name>
</gene>
<evidence type="ECO:0000256" key="1">
    <source>
        <dbReference type="ARBA" id="ARBA00009350"/>
    </source>
</evidence>
<sequence>MPRPKIPRRVCGKPCSCSFKPSGISLAQLERVNLAADEFEAVRLVDFHGMQQQVAAKHMVVSRQTLANILKSGRYKLVECLLDGKALFIDN</sequence>
<dbReference type="PANTHER" id="PTHR37478:SF2">
    <property type="entry name" value="UPF0251 PROTEIN TK0562"/>
    <property type="match status" value="1"/>
</dbReference>
<dbReference type="GO" id="GO:0003677">
    <property type="term" value="F:DNA binding"/>
    <property type="evidence" value="ECO:0007669"/>
    <property type="project" value="UniProtKB-KW"/>
</dbReference>
<dbReference type="HAMAP" id="MF_00674">
    <property type="entry name" value="UPF0251"/>
    <property type="match status" value="1"/>
</dbReference>